<keyword evidence="3" id="KW-0812">Transmembrane</keyword>
<name>A0A0F7ZY53_9HYPO</name>
<keyword evidence="4 13" id="KW-0378">Hydrolase</keyword>
<dbReference type="GO" id="GO:0070880">
    <property type="term" value="P:fungal-type cell wall beta-glucan biosynthetic process"/>
    <property type="evidence" value="ECO:0007669"/>
    <property type="project" value="EnsemblFungi"/>
</dbReference>
<dbReference type="Gene3D" id="2.70.98.110">
    <property type="entry name" value="Glycosyl hydrolase family 63, N-terminal domain"/>
    <property type="match status" value="1"/>
</dbReference>
<keyword evidence="7" id="KW-1133">Transmembrane helix</keyword>
<evidence type="ECO:0000259" key="18">
    <source>
        <dbReference type="Pfam" id="PF16923"/>
    </source>
</evidence>
<dbReference type="InterPro" id="IPR031631">
    <property type="entry name" value="Glyco_hydro_63N"/>
</dbReference>
<proteinExistence type="inferred from homology"/>
<evidence type="ECO:0000259" key="17">
    <source>
        <dbReference type="Pfam" id="PF03200"/>
    </source>
</evidence>
<dbReference type="EC" id="3.2.1.106" evidence="11 13"/>
<feature type="signal peptide" evidence="16">
    <location>
        <begin position="1"/>
        <end position="21"/>
    </location>
</feature>
<dbReference type="PANTHER" id="PTHR10412">
    <property type="entry name" value="MANNOSYL-OLIGOSACCHARIDE GLUCOSIDASE"/>
    <property type="match status" value="1"/>
</dbReference>
<keyword evidence="16" id="KW-0732">Signal</keyword>
<dbReference type="Pfam" id="PF16923">
    <property type="entry name" value="Glyco_hydro_63N"/>
    <property type="match status" value="1"/>
</dbReference>
<evidence type="ECO:0000256" key="4">
    <source>
        <dbReference type="ARBA" id="ARBA00022801"/>
    </source>
</evidence>
<comment type="similarity">
    <text evidence="2 13">Belongs to the glycosyl hydrolase 63 family.</text>
</comment>
<dbReference type="InterPro" id="IPR038518">
    <property type="entry name" value="Glyco_hydro_63N_sf"/>
</dbReference>
<dbReference type="GO" id="GO:0004573">
    <property type="term" value="F:Glc3Man9GlcNAc2 oligosaccharide glucosidase activity"/>
    <property type="evidence" value="ECO:0007669"/>
    <property type="project" value="UniProtKB-UniRule"/>
</dbReference>
<comment type="catalytic activity">
    <reaction evidence="12 13">
        <text>N(4)-(alpha-D-Glc-(1-&gt;2)-alpha-D-Glc-(1-&gt;3)-alpha-D-Glc-(1-&gt;3)-alpha-D-Man-(1-&gt;2)-alpha-D-Man-(1-&gt;2)-alpha-D-Man-(1-&gt;3)-[alpha-D-Man-(1-&gt;2)-alpha-D-Man-(1-&gt;3)-[alpha-D-Man-(1-&gt;2)-alpha-D-Man-(1-&gt;6)]-alpha-D-Man-(1-&gt;6)]-beta-D-Man-(1-&gt;4)-beta-D-GlcNAc-(1-&gt;4)-beta-D-GlcNAc)-L-asparaginyl-[protein] + H2O = N(4)-(alpha-D-Glc-(1-&gt;3)-alpha-D-Glc-(1-&gt;3)-alpha-D-Man-(1-&gt;2)-alpha-D-Man-(1-&gt;2)-alpha-D-Man-(1-&gt;3)-[alpha-D-Man-(1-&gt;2)-alpha-D-Man-(1-&gt;3)-[alpha-D-Man-(1-&gt;2)-alpha-D-Man-(1-&gt;6)]-alpha-D-Man-(1-&gt;6)]-beta-D-Man-(1-&gt;4)-beta-D-GlcNAc-(1-&gt;4)-beta-D-GlcNAc)-L-asparaginyl-[protein] + beta-D-glucose</text>
        <dbReference type="Rhea" id="RHEA:55988"/>
        <dbReference type="Rhea" id="RHEA-COMP:12806"/>
        <dbReference type="Rhea" id="RHEA-COMP:14355"/>
        <dbReference type="ChEBI" id="CHEBI:15377"/>
        <dbReference type="ChEBI" id="CHEBI:15903"/>
        <dbReference type="ChEBI" id="CHEBI:59082"/>
        <dbReference type="ChEBI" id="CHEBI:132537"/>
        <dbReference type="EC" id="3.2.1.106"/>
    </reaction>
</comment>
<keyword evidence="20" id="KW-1185">Reference proteome</keyword>
<dbReference type="PANTHER" id="PTHR10412:SF11">
    <property type="entry name" value="MANNOSYL-OLIGOSACCHARIDE GLUCOSIDASE"/>
    <property type="match status" value="1"/>
</dbReference>
<reference evidence="19 20" key="1">
    <citation type="journal article" date="2014" name="Genome Biol. Evol.">
        <title>Comparative genomics and transcriptomics analyses reveal divergent lifestyle features of nematode endoparasitic fungus Hirsutella minnesotensis.</title>
        <authorList>
            <person name="Lai Y."/>
            <person name="Liu K."/>
            <person name="Zhang X."/>
            <person name="Zhang X."/>
            <person name="Li K."/>
            <person name="Wang N."/>
            <person name="Shu C."/>
            <person name="Wu Y."/>
            <person name="Wang C."/>
            <person name="Bushley K.E."/>
            <person name="Xiang M."/>
            <person name="Liu X."/>
        </authorList>
    </citation>
    <scope>NUCLEOTIDE SEQUENCE [LARGE SCALE GENOMIC DNA]</scope>
    <source>
        <strain evidence="19 20">3608</strain>
    </source>
</reference>
<evidence type="ECO:0000256" key="14">
    <source>
        <dbReference type="RuleBase" id="RU369107"/>
    </source>
</evidence>
<accession>A0A0F7ZY53</accession>
<keyword evidence="6" id="KW-0735">Signal-anchor</keyword>
<dbReference type="EMBL" id="KQ030558">
    <property type="protein sequence ID" value="KJZ71872.1"/>
    <property type="molecule type" value="Genomic_DNA"/>
</dbReference>
<evidence type="ECO:0000256" key="15">
    <source>
        <dbReference type="SAM" id="Coils"/>
    </source>
</evidence>
<evidence type="ECO:0000256" key="11">
    <source>
        <dbReference type="ARBA" id="ARBA00038888"/>
    </source>
</evidence>
<dbReference type="Pfam" id="PF03200">
    <property type="entry name" value="Glyco_hydro_63"/>
    <property type="match status" value="1"/>
</dbReference>
<feature type="domain" description="Glycosyl hydrolase family 63 N-terminal" evidence="18">
    <location>
        <begin position="37"/>
        <end position="263"/>
    </location>
</feature>
<feature type="chain" id="PRO_5002526241" description="Mannosyl-oligosaccharide glucosidase" evidence="16">
    <location>
        <begin position="22"/>
        <end position="812"/>
    </location>
</feature>
<evidence type="ECO:0000256" key="8">
    <source>
        <dbReference type="ARBA" id="ARBA00023136"/>
    </source>
</evidence>
<evidence type="ECO:0000256" key="10">
    <source>
        <dbReference type="ARBA" id="ARBA00023295"/>
    </source>
</evidence>
<comment type="subcellular location">
    <subcellularLocation>
        <location evidence="1 13">Endoplasmic reticulum membrane</location>
        <topology evidence="1 13">Single-pass type II membrane protein</topology>
    </subcellularLocation>
</comment>
<dbReference type="InterPro" id="IPR031335">
    <property type="entry name" value="Glyco_hydro_63_C"/>
</dbReference>
<keyword evidence="10 13" id="KW-0326">Glycosidase</keyword>
<dbReference type="GO" id="GO:0098553">
    <property type="term" value="C:lumenal side of endoplasmic reticulum membrane"/>
    <property type="evidence" value="ECO:0007669"/>
    <property type="project" value="EnsemblFungi"/>
</dbReference>
<dbReference type="GO" id="GO:0009311">
    <property type="term" value="P:oligosaccharide metabolic process"/>
    <property type="evidence" value="ECO:0007669"/>
    <property type="project" value="UniProtKB-UniRule"/>
</dbReference>
<keyword evidence="15" id="KW-0175">Coiled coil</keyword>
<feature type="domain" description="Glycosyl hydrolase family 63 C-terminal" evidence="17">
    <location>
        <begin position="301"/>
        <end position="799"/>
    </location>
</feature>
<evidence type="ECO:0000313" key="20">
    <source>
        <dbReference type="Proteomes" id="UP000054481"/>
    </source>
</evidence>
<evidence type="ECO:0000256" key="16">
    <source>
        <dbReference type="SAM" id="SignalP"/>
    </source>
</evidence>
<dbReference type="InterPro" id="IPR008928">
    <property type="entry name" value="6-hairpin_glycosidase_sf"/>
</dbReference>
<sequence>MATFTRLLAAGLLALSASAAGDESVLHSEISRLNNQSLLWGPYKPNLYFGVRPRLPKGLWTGLMWGRMEKYEDVKDGFRYTCEQGGDMHGYGWDEYDTRTGGIQTIHDEGNKLDLTTSFVKTPGGGHGGSWAARIQGKPRDNAPSDLKTTVYYYIAQDGEGELEALEQGTELGLDGDAILTGSSPSLGNYKIVVTKGTGRHPTSEHELSAKRPGDTTLVSSQQYPDDVIWQAKGLLFQQLQKTSGHVQETYGTENPPPPWQVYRVAHNPGKGNVQILQKTFEGPFEFDVIFSSASTGRELTSEEVTEEVKRTSALFTDRFSRVFDIKAPFNGNKYQKFAKSMFSNLLGGIGYFYGEQLIDRSYAPEYEEDDENFWVDAAEARARKAQKLEGPYELFTSIPSRPFFPRGFLWDEGFHLIPIADWDFDLTLDIVKSWYKTMDDDGWIPREQILGSEARSKVPEEFQVQYPHYANPPTLFLVIEDVMERLRKVNGTQSRERERLSSGDPLYTAHLDNTELGEEYLRRIYPLLRRQYDWFRKTQRGDVKSYDREAYSSREAYRWRGRTETHCLTSGLDDYPRPQPPHLGELHVDLMSWVGLMTKSLVNIAEALGMADDVEELRKNLEAIERNLDDLHWSEKEGCYCDASIDEFEEHKLVCHKGYVSLFPFLVGLMKPDDPKLGRLLDLMGDESQLWSRHGIRSLSQQDEFYGTNENYWRSPVWMPLNYMAVTQLHSVATRKGPFQDKARDMYSRLRKNLVDTVYKSWKETGFAWEQYNPETGAGQRTQHFTGWTSLVVKIMAMEDLAATDHERDGL</sequence>
<dbReference type="SUPFAM" id="SSF48208">
    <property type="entry name" value="Six-hairpin glycosidases"/>
    <property type="match status" value="1"/>
</dbReference>
<dbReference type="InterPro" id="IPR012341">
    <property type="entry name" value="6hp_glycosidase-like_sf"/>
</dbReference>
<dbReference type="FunFam" id="1.50.10.10:FF:000027">
    <property type="entry name" value="Probable mannosyl-oligosaccharide glucosidase"/>
    <property type="match status" value="1"/>
</dbReference>
<gene>
    <name evidence="19" type="ORF">HIM_08717</name>
</gene>
<dbReference type="OrthoDB" id="410058at2759"/>
<evidence type="ECO:0000256" key="2">
    <source>
        <dbReference type="ARBA" id="ARBA00010833"/>
    </source>
</evidence>
<evidence type="ECO:0000256" key="3">
    <source>
        <dbReference type="ARBA" id="ARBA00022692"/>
    </source>
</evidence>
<comment type="pathway">
    <text evidence="14">Glycan metabolism; N-glycan degradation.</text>
</comment>
<feature type="coiled-coil region" evidence="15">
    <location>
        <begin position="608"/>
        <end position="635"/>
    </location>
</feature>
<dbReference type="InterPro" id="IPR004888">
    <property type="entry name" value="Glycoside_hydrolase_63"/>
</dbReference>
<evidence type="ECO:0000313" key="19">
    <source>
        <dbReference type="EMBL" id="KJZ71872.1"/>
    </source>
</evidence>
<dbReference type="FunFam" id="2.70.98.110:FF:000003">
    <property type="entry name" value="Probable mannosyl-oligosaccharide glucosidase"/>
    <property type="match status" value="1"/>
</dbReference>
<evidence type="ECO:0000256" key="1">
    <source>
        <dbReference type="ARBA" id="ARBA00004648"/>
    </source>
</evidence>
<organism evidence="19 20">
    <name type="scientific">Hirsutella minnesotensis 3608</name>
    <dbReference type="NCBI Taxonomy" id="1043627"/>
    <lineage>
        <taxon>Eukaryota</taxon>
        <taxon>Fungi</taxon>
        <taxon>Dikarya</taxon>
        <taxon>Ascomycota</taxon>
        <taxon>Pezizomycotina</taxon>
        <taxon>Sordariomycetes</taxon>
        <taxon>Hypocreomycetidae</taxon>
        <taxon>Hypocreales</taxon>
        <taxon>Ophiocordycipitaceae</taxon>
        <taxon>Hirsutella</taxon>
    </lineage>
</organism>
<keyword evidence="8" id="KW-0472">Membrane</keyword>
<dbReference type="GO" id="GO:0006491">
    <property type="term" value="P:N-glycan processing"/>
    <property type="evidence" value="ECO:0007669"/>
    <property type="project" value="EnsemblFungi"/>
</dbReference>
<evidence type="ECO:0000256" key="7">
    <source>
        <dbReference type="ARBA" id="ARBA00022989"/>
    </source>
</evidence>
<comment type="function">
    <text evidence="13">Cleaves the distal alpha 1,2-linked glucose residue from the Glc(3)Man(9)GlcNAc(2) oligosaccharide precursor.</text>
</comment>
<evidence type="ECO:0000256" key="12">
    <source>
        <dbReference type="ARBA" id="ARBA00052431"/>
    </source>
</evidence>
<evidence type="ECO:0000256" key="9">
    <source>
        <dbReference type="ARBA" id="ARBA00023180"/>
    </source>
</evidence>
<evidence type="ECO:0000256" key="13">
    <source>
        <dbReference type="RuleBase" id="RU368089"/>
    </source>
</evidence>
<evidence type="ECO:0000256" key="5">
    <source>
        <dbReference type="ARBA" id="ARBA00022824"/>
    </source>
</evidence>
<dbReference type="GO" id="GO:0006488">
    <property type="term" value="P:dolichol-linked oligosaccharide biosynthetic process"/>
    <property type="evidence" value="ECO:0007669"/>
    <property type="project" value="EnsemblFungi"/>
</dbReference>
<evidence type="ECO:0000256" key="6">
    <source>
        <dbReference type="ARBA" id="ARBA00022968"/>
    </source>
</evidence>
<keyword evidence="9 14" id="KW-0325">Glycoprotein</keyword>
<dbReference type="AlphaFoldDB" id="A0A0F7ZY53"/>
<dbReference type="Gene3D" id="1.50.10.10">
    <property type="match status" value="1"/>
</dbReference>
<protein>
    <recommendedName>
        <fullName evidence="11 13">Mannosyl-oligosaccharide glucosidase</fullName>
        <ecNumber evidence="11 13">3.2.1.106</ecNumber>
    </recommendedName>
    <alternativeName>
        <fullName evidence="14">Glucosidase I</fullName>
    </alternativeName>
</protein>
<dbReference type="Proteomes" id="UP000054481">
    <property type="component" value="Unassembled WGS sequence"/>
</dbReference>
<keyword evidence="5 13" id="KW-0256">Endoplasmic reticulum</keyword>